<proteinExistence type="predicted"/>
<feature type="compositionally biased region" description="Basic and acidic residues" evidence="1">
    <location>
        <begin position="140"/>
        <end position="156"/>
    </location>
</feature>
<keyword evidence="3" id="KW-1185">Reference proteome</keyword>
<dbReference type="InterPro" id="IPR038141">
    <property type="entry name" value="YutD-like_sf"/>
</dbReference>
<comment type="caution">
    <text evidence="2">The sequence shown here is derived from an EMBL/GenBank/DDBJ whole genome shotgun (WGS) entry which is preliminary data.</text>
</comment>
<sequence length="190" mass="22389">MDHESLKERTIAQQEERQKDYLVGYLGDKVSIDNLDLVLKTNFKEAFDPAKLAIRYTPLLSYYDYIVGDISADQLRLKGFYKDDRQAVATDSKIFTFEDYLYEYVNFGAPYFILENLTPRERPVHKNRHHRRRRPASNHPGKDKEQTASKAHEQHKPASPANKNRHRRSNHKKTTNNNSNRHQFTIKEKS</sequence>
<evidence type="ECO:0000256" key="1">
    <source>
        <dbReference type="SAM" id="MobiDB-lite"/>
    </source>
</evidence>
<reference evidence="2 3" key="1">
    <citation type="submission" date="2024-01" db="EMBL/GenBank/DDBJ databases">
        <authorList>
            <person name="Botero Cardona J."/>
        </authorList>
    </citation>
    <scope>NUCLEOTIDE SEQUENCE [LARGE SCALE GENOMIC DNA]</scope>
    <source>
        <strain evidence="2 3">LMG 33000</strain>
    </source>
</reference>
<feature type="compositionally biased region" description="Basic residues" evidence="1">
    <location>
        <begin position="163"/>
        <end position="174"/>
    </location>
</feature>
<organism evidence="2 3">
    <name type="scientific">Eupransor demetentiae</name>
    <dbReference type="NCBI Taxonomy" id="3109584"/>
    <lineage>
        <taxon>Bacteria</taxon>
        <taxon>Bacillati</taxon>
        <taxon>Bacillota</taxon>
        <taxon>Bacilli</taxon>
        <taxon>Lactobacillales</taxon>
        <taxon>Lactobacillaceae</taxon>
        <taxon>Eupransor</taxon>
    </lineage>
</organism>
<dbReference type="InterPro" id="IPR009370">
    <property type="entry name" value="YutD-like"/>
</dbReference>
<evidence type="ECO:0000313" key="3">
    <source>
        <dbReference type="Proteomes" id="UP001314241"/>
    </source>
</evidence>
<feature type="region of interest" description="Disordered" evidence="1">
    <location>
        <begin position="122"/>
        <end position="190"/>
    </location>
</feature>
<evidence type="ECO:0000313" key="2">
    <source>
        <dbReference type="EMBL" id="CAK8053774.1"/>
    </source>
</evidence>
<dbReference type="Gene3D" id="3.50.4.20">
    <property type="match status" value="1"/>
</dbReference>
<dbReference type="EMBL" id="CAWVOH010000001">
    <property type="protein sequence ID" value="CAK8053774.1"/>
    <property type="molecule type" value="Genomic_DNA"/>
</dbReference>
<protein>
    <submittedName>
        <fullName evidence="2">DUF1027 family (YutD)</fullName>
    </submittedName>
</protein>
<dbReference type="RefSeq" id="WP_349641325.1">
    <property type="nucleotide sequence ID" value="NZ_CAWVOH010000001.1"/>
</dbReference>
<dbReference type="Pfam" id="PF06265">
    <property type="entry name" value="YutD-like"/>
    <property type="match status" value="1"/>
</dbReference>
<dbReference type="Proteomes" id="UP001314241">
    <property type="component" value="Unassembled WGS sequence"/>
</dbReference>
<feature type="compositionally biased region" description="Basic residues" evidence="1">
    <location>
        <begin position="125"/>
        <end position="136"/>
    </location>
</feature>
<accession>A0ABM9N3N9</accession>
<gene>
    <name evidence="2" type="ORF">R54876_GBNLAHCA_00333</name>
</gene>
<name>A0ABM9N3N9_9LACO</name>